<name>A0A1G6I6C6_9ACTN</name>
<dbReference type="InterPro" id="IPR014746">
    <property type="entry name" value="Gln_synth/guanido_kin_cat_dom"/>
</dbReference>
<sequence>MRTYGVEEELLVVDQETLRPLPVGTRAADSSVRPSSGSTWPQVTAELQQEQLEVISAPQSTLADQLRAIAAGRVLAEEAAARVGAHVLALPTAPFPLSPHLAPHSRYLRIGEQLGLIAVDHLSNGFHIHVRIYSRQEGVAVLDRIRVWLPTVLALSANSPFWGGVDTEFASYRYQVWSRWPASGPTDVFGSAAGYDRHRAAMLGTGVPLDPGMLYFDARLAEKYPTVEVRVADICLDSGHAAVLATLVRALVETAARAWRHGEPAPEVPASHLSLWSWRASRWGLDDQLVDPATGGLAPARDVVARLLEVVRPVLTEYDEDTAVDKVVADILRNGGGARRQREAYAARHELGDVVALALDATHRPPVIPSADLPRICRGSSTGRGDRRDPGTARGYPDGSPARR</sequence>
<dbReference type="InterPro" id="IPR011793">
    <property type="entry name" value="YbdK"/>
</dbReference>
<keyword evidence="3 5" id="KW-0067">ATP-binding</keyword>
<dbReference type="OrthoDB" id="9769628at2"/>
<protein>
    <recommendedName>
        <fullName evidence="5">Putative glutamate--cysteine ligase 2</fullName>
        <ecNumber evidence="5">6.3.2.2</ecNumber>
    </recommendedName>
    <alternativeName>
        <fullName evidence="5">Gamma-glutamylcysteine synthetase 2</fullName>
        <shortName evidence="5">GCS 2</shortName>
        <shortName evidence="5">Gamma-GCS 2</shortName>
    </alternativeName>
</protein>
<keyword evidence="1 5" id="KW-0436">Ligase</keyword>
<dbReference type="EC" id="6.3.2.2" evidence="5"/>
<dbReference type="GO" id="GO:0042398">
    <property type="term" value="P:modified amino acid biosynthetic process"/>
    <property type="evidence" value="ECO:0007669"/>
    <property type="project" value="InterPro"/>
</dbReference>
<evidence type="ECO:0000256" key="1">
    <source>
        <dbReference type="ARBA" id="ARBA00022598"/>
    </source>
</evidence>
<reference evidence="7 8" key="1">
    <citation type="submission" date="2016-06" db="EMBL/GenBank/DDBJ databases">
        <authorList>
            <person name="Olsen C.W."/>
            <person name="Carey S."/>
            <person name="Hinshaw L."/>
            <person name="Karasin A.I."/>
        </authorList>
    </citation>
    <scope>NUCLEOTIDE SEQUENCE [LARGE SCALE GENOMIC DNA]</scope>
    <source>
        <strain evidence="7 8">LZ-22</strain>
    </source>
</reference>
<dbReference type="PANTHER" id="PTHR36510">
    <property type="entry name" value="GLUTAMATE--CYSTEINE LIGASE 2-RELATED"/>
    <property type="match status" value="1"/>
</dbReference>
<evidence type="ECO:0000256" key="2">
    <source>
        <dbReference type="ARBA" id="ARBA00022741"/>
    </source>
</evidence>
<dbReference type="HAMAP" id="MF_01609">
    <property type="entry name" value="Glu_cys_ligase_2"/>
    <property type="match status" value="1"/>
</dbReference>
<evidence type="ECO:0000256" key="4">
    <source>
        <dbReference type="ARBA" id="ARBA00048819"/>
    </source>
</evidence>
<evidence type="ECO:0000256" key="6">
    <source>
        <dbReference type="SAM" id="MobiDB-lite"/>
    </source>
</evidence>
<evidence type="ECO:0000256" key="5">
    <source>
        <dbReference type="HAMAP-Rule" id="MF_01609"/>
    </source>
</evidence>
<dbReference type="Proteomes" id="UP000199086">
    <property type="component" value="Unassembled WGS sequence"/>
</dbReference>
<dbReference type="InterPro" id="IPR006336">
    <property type="entry name" value="GCS2"/>
</dbReference>
<dbReference type="InterPro" id="IPR050141">
    <property type="entry name" value="GCL_type2/YbdK_subfam"/>
</dbReference>
<evidence type="ECO:0000313" key="8">
    <source>
        <dbReference type="Proteomes" id="UP000199086"/>
    </source>
</evidence>
<accession>A0A1G6I6C6</accession>
<dbReference type="NCBIfam" id="NF010041">
    <property type="entry name" value="PRK13517.1-1"/>
    <property type="match status" value="1"/>
</dbReference>
<evidence type="ECO:0000256" key="3">
    <source>
        <dbReference type="ARBA" id="ARBA00022840"/>
    </source>
</evidence>
<dbReference type="PANTHER" id="PTHR36510:SF1">
    <property type="entry name" value="GLUTAMATE--CYSTEINE LIGASE 2-RELATED"/>
    <property type="match status" value="1"/>
</dbReference>
<dbReference type="GO" id="GO:0004357">
    <property type="term" value="F:glutamate-cysteine ligase activity"/>
    <property type="evidence" value="ECO:0007669"/>
    <property type="project" value="UniProtKB-EC"/>
</dbReference>
<keyword evidence="8" id="KW-1185">Reference proteome</keyword>
<dbReference type="STRING" id="1577474.GA0111570_11449"/>
<dbReference type="NCBIfam" id="TIGR02050">
    <property type="entry name" value="gshA_cyan_rel"/>
    <property type="match status" value="1"/>
</dbReference>
<proteinExistence type="inferred from homology"/>
<dbReference type="Pfam" id="PF04107">
    <property type="entry name" value="GCS2"/>
    <property type="match status" value="1"/>
</dbReference>
<evidence type="ECO:0000313" key="7">
    <source>
        <dbReference type="EMBL" id="SDC01913.1"/>
    </source>
</evidence>
<organism evidence="7 8">
    <name type="scientific">Raineyella antarctica</name>
    <dbReference type="NCBI Taxonomy" id="1577474"/>
    <lineage>
        <taxon>Bacteria</taxon>
        <taxon>Bacillati</taxon>
        <taxon>Actinomycetota</taxon>
        <taxon>Actinomycetes</taxon>
        <taxon>Propionibacteriales</taxon>
        <taxon>Propionibacteriaceae</taxon>
        <taxon>Raineyella</taxon>
    </lineage>
</organism>
<dbReference type="SUPFAM" id="SSF55931">
    <property type="entry name" value="Glutamine synthetase/guanido kinase"/>
    <property type="match status" value="1"/>
</dbReference>
<keyword evidence="2 5" id="KW-0547">Nucleotide-binding</keyword>
<comment type="catalytic activity">
    <reaction evidence="4 5">
        <text>L-cysteine + L-glutamate + ATP = gamma-L-glutamyl-L-cysteine + ADP + phosphate + H(+)</text>
        <dbReference type="Rhea" id="RHEA:13285"/>
        <dbReference type="ChEBI" id="CHEBI:15378"/>
        <dbReference type="ChEBI" id="CHEBI:29985"/>
        <dbReference type="ChEBI" id="CHEBI:30616"/>
        <dbReference type="ChEBI" id="CHEBI:35235"/>
        <dbReference type="ChEBI" id="CHEBI:43474"/>
        <dbReference type="ChEBI" id="CHEBI:58173"/>
        <dbReference type="ChEBI" id="CHEBI:456216"/>
        <dbReference type="EC" id="6.3.2.2"/>
    </reaction>
</comment>
<dbReference type="Gene3D" id="3.30.590.20">
    <property type="match status" value="1"/>
</dbReference>
<comment type="function">
    <text evidence="5">ATP-dependent carboxylate-amine ligase which exhibits weak glutamate--cysteine ligase activity.</text>
</comment>
<gene>
    <name evidence="7" type="ORF">GA0111570_11449</name>
</gene>
<dbReference type="EMBL" id="FMYF01000014">
    <property type="protein sequence ID" value="SDC01913.1"/>
    <property type="molecule type" value="Genomic_DNA"/>
</dbReference>
<dbReference type="AlphaFoldDB" id="A0A1G6I6C6"/>
<dbReference type="GO" id="GO:0005524">
    <property type="term" value="F:ATP binding"/>
    <property type="evidence" value="ECO:0007669"/>
    <property type="project" value="UniProtKB-KW"/>
</dbReference>
<comment type="similarity">
    <text evidence="5">Belongs to the glutamate--cysteine ligase type 2 family. YbdK subfamily.</text>
</comment>
<feature type="region of interest" description="Disordered" evidence="6">
    <location>
        <begin position="368"/>
        <end position="404"/>
    </location>
</feature>